<sequence length="374" mass="41919">MTHPADAFKKADMTVDEFKERMQEACANYFGPGIRHRRYANLRVLCVAWATDLGPSGEEEGGSLHIGPSRDSVYDIFVNSYKYTGEALNLPYDEASANALFQDALSRLLKDLGEDDLAILYYIGHGVSAVLEQEHGLLLHPSMEAFGDPVPKVDFHGIRTKMIDPAKTHVLMLMDCCCAAGGALGIGKELIAASAHNQPAYGGDTGFTFSLVHHLQLAFKEKHILSTAELVCRLTTRALLPSDGQPRLETMPHFLRSYEDAETNKTIYLTPDFHHDDWTPGAIEPLFTHPVQFRLRVYLGDANESTERALKAWLLENRPHNVKRVEIQDIVSFKINKIIITMIAINHDSDNHVSDNHVSGHYDNSNQEKFIRRL</sequence>
<evidence type="ECO:0000313" key="1">
    <source>
        <dbReference type="EMBL" id="ROT34513.1"/>
    </source>
</evidence>
<name>A0A3N2PIZ5_SODAK</name>
<dbReference type="EMBL" id="ML119069">
    <property type="protein sequence ID" value="ROT34513.1"/>
    <property type="molecule type" value="Genomic_DNA"/>
</dbReference>
<gene>
    <name evidence="1" type="ORF">SODALDRAFT_353821</name>
</gene>
<dbReference type="Gene3D" id="3.40.50.1460">
    <property type="match status" value="1"/>
</dbReference>
<dbReference type="AlphaFoldDB" id="A0A3N2PIZ5"/>
<dbReference type="Proteomes" id="UP000272025">
    <property type="component" value="Unassembled WGS sequence"/>
</dbReference>
<dbReference type="STRING" id="1314773.A0A3N2PIZ5"/>
<protein>
    <recommendedName>
        <fullName evidence="3">Caspase domain-containing protein</fullName>
    </recommendedName>
</protein>
<reference evidence="1 2" key="1">
    <citation type="journal article" date="2018" name="Mol. Ecol.">
        <title>The obligate alkalophilic soda-lake fungus Sodiomyces alkalinus has shifted to a protein diet.</title>
        <authorList>
            <person name="Grum-Grzhimaylo A.A."/>
            <person name="Falkoski D.L."/>
            <person name="van den Heuvel J."/>
            <person name="Valero-Jimenez C.A."/>
            <person name="Min B."/>
            <person name="Choi I.G."/>
            <person name="Lipzen A."/>
            <person name="Daum C.G."/>
            <person name="Aanen D.K."/>
            <person name="Tsang A."/>
            <person name="Henrissat B."/>
            <person name="Bilanenko E.N."/>
            <person name="de Vries R.P."/>
            <person name="van Kan J.A.L."/>
            <person name="Grigoriev I.V."/>
            <person name="Debets A.J.M."/>
        </authorList>
    </citation>
    <scope>NUCLEOTIDE SEQUENCE [LARGE SCALE GENOMIC DNA]</scope>
    <source>
        <strain evidence="1 2">F11</strain>
    </source>
</reference>
<keyword evidence="2" id="KW-1185">Reference proteome</keyword>
<organism evidence="1 2">
    <name type="scientific">Sodiomyces alkalinus (strain CBS 110278 / VKM F-3762 / F11)</name>
    <name type="common">Alkaliphilic filamentous fungus</name>
    <dbReference type="NCBI Taxonomy" id="1314773"/>
    <lineage>
        <taxon>Eukaryota</taxon>
        <taxon>Fungi</taxon>
        <taxon>Dikarya</taxon>
        <taxon>Ascomycota</taxon>
        <taxon>Pezizomycotina</taxon>
        <taxon>Sordariomycetes</taxon>
        <taxon>Hypocreomycetidae</taxon>
        <taxon>Glomerellales</taxon>
        <taxon>Plectosphaerellaceae</taxon>
        <taxon>Sodiomyces</taxon>
    </lineage>
</organism>
<evidence type="ECO:0008006" key="3">
    <source>
        <dbReference type="Google" id="ProtNLM"/>
    </source>
</evidence>
<accession>A0A3N2PIZ5</accession>
<dbReference type="OrthoDB" id="4795266at2759"/>
<dbReference type="RefSeq" id="XP_028462319.1">
    <property type="nucleotide sequence ID" value="XM_028613665.1"/>
</dbReference>
<dbReference type="GeneID" id="39582143"/>
<proteinExistence type="predicted"/>
<evidence type="ECO:0000313" key="2">
    <source>
        <dbReference type="Proteomes" id="UP000272025"/>
    </source>
</evidence>